<reference evidence="2" key="1">
    <citation type="submission" date="2013-12" db="EMBL/GenBank/DDBJ databases">
        <title>A Varibaculum cambriense genome reconstructed from a premature infant gut community with otherwise low bacterial novelty that shifts toward anaerobic metabolism during the third week of life.</title>
        <authorList>
            <person name="Brown C.T."/>
            <person name="Sharon I."/>
            <person name="Thomas B.C."/>
            <person name="Castelle C.J."/>
            <person name="Morowitz M.J."/>
            <person name="Banfield J.F."/>
        </authorList>
    </citation>
    <scope>NUCLEOTIDE SEQUENCE</scope>
</reference>
<feature type="domain" description="MnmE helical" evidence="1">
    <location>
        <begin position="24"/>
        <end position="110"/>
    </location>
</feature>
<dbReference type="SUPFAM" id="SSF52540">
    <property type="entry name" value="P-loop containing nucleoside triphosphate hydrolases"/>
    <property type="match status" value="1"/>
</dbReference>
<comment type="caution">
    <text evidence="2">The sequence shown here is derived from an EMBL/GenBank/DDBJ whole genome shotgun (WGS) entry which is preliminary data.</text>
</comment>
<gene>
    <name evidence="2" type="ORF">Q604_UNBC14892G0001</name>
</gene>
<proteinExistence type="predicted"/>
<evidence type="ECO:0000313" key="2">
    <source>
        <dbReference type="EMBL" id="ETJ30590.1"/>
    </source>
</evidence>
<dbReference type="EMBL" id="AZMM01014892">
    <property type="protein sequence ID" value="ETJ30590.1"/>
    <property type="molecule type" value="Genomic_DNA"/>
</dbReference>
<protein>
    <submittedName>
        <fullName evidence="2">tRNA modification GTPase MnmE</fullName>
    </submittedName>
</protein>
<sequence length="111" mass="12751">DDEDRVIIDAINDKKYIALLNKVDLECKLSEEVITSLNRTIEISAKTGFGIENLKEEIKNLFFNGEIDSESLIISNTRHKQALYRSLEDCNLALEKINLNEYLDLISIYIT</sequence>
<name>W1XM95_9ZZZZ</name>
<dbReference type="Pfam" id="PF12631">
    <property type="entry name" value="MnmE_helical"/>
    <property type="match status" value="1"/>
</dbReference>
<dbReference type="InterPro" id="IPR027368">
    <property type="entry name" value="MnmE_dom2"/>
</dbReference>
<feature type="non-terminal residue" evidence="2">
    <location>
        <position position="1"/>
    </location>
</feature>
<dbReference type="InterPro" id="IPR025867">
    <property type="entry name" value="MnmE_helical"/>
</dbReference>
<dbReference type="Gene3D" id="3.40.50.300">
    <property type="entry name" value="P-loop containing nucleotide triphosphate hydrolases"/>
    <property type="match status" value="1"/>
</dbReference>
<accession>W1XM95</accession>
<dbReference type="InterPro" id="IPR027417">
    <property type="entry name" value="P-loop_NTPase"/>
</dbReference>
<evidence type="ECO:0000259" key="1">
    <source>
        <dbReference type="Pfam" id="PF12631"/>
    </source>
</evidence>
<feature type="non-terminal residue" evidence="2">
    <location>
        <position position="111"/>
    </location>
</feature>
<organism evidence="2">
    <name type="scientific">human gut metagenome</name>
    <dbReference type="NCBI Taxonomy" id="408170"/>
    <lineage>
        <taxon>unclassified sequences</taxon>
        <taxon>metagenomes</taxon>
        <taxon>organismal metagenomes</taxon>
    </lineage>
</organism>
<dbReference type="AlphaFoldDB" id="W1XM95"/>
<dbReference type="Gene3D" id="1.20.120.430">
    <property type="entry name" value="tRNA modification GTPase MnmE domain 2"/>
    <property type="match status" value="1"/>
</dbReference>